<dbReference type="SMART" id="SM00345">
    <property type="entry name" value="HTH_GNTR"/>
    <property type="match status" value="1"/>
</dbReference>
<comment type="caution">
    <text evidence="5">The sequence shown here is derived from an EMBL/GenBank/DDBJ whole genome shotgun (WGS) entry which is preliminary data.</text>
</comment>
<organism evidence="5 6">
    <name type="scientific">Blautia stercoris</name>
    <dbReference type="NCBI Taxonomy" id="871664"/>
    <lineage>
        <taxon>Bacteria</taxon>
        <taxon>Bacillati</taxon>
        <taxon>Bacillota</taxon>
        <taxon>Clostridia</taxon>
        <taxon>Lachnospirales</taxon>
        <taxon>Lachnospiraceae</taxon>
        <taxon>Blautia</taxon>
    </lineage>
</organism>
<dbReference type="Gene3D" id="1.20.120.530">
    <property type="entry name" value="GntR ligand-binding domain-like"/>
    <property type="match status" value="1"/>
</dbReference>
<keyword evidence="1" id="KW-0805">Transcription regulation</keyword>
<dbReference type="RefSeq" id="WP_117456795.1">
    <property type="nucleotide sequence ID" value="NZ_JACRTP010000003.1"/>
</dbReference>
<evidence type="ECO:0000313" key="5">
    <source>
        <dbReference type="EMBL" id="MBC8628581.1"/>
    </source>
</evidence>
<dbReference type="EMBL" id="JACRTP010000003">
    <property type="protein sequence ID" value="MBC8628581.1"/>
    <property type="molecule type" value="Genomic_DNA"/>
</dbReference>
<dbReference type="InterPro" id="IPR008920">
    <property type="entry name" value="TF_FadR/GntR_C"/>
</dbReference>
<protein>
    <submittedName>
        <fullName evidence="5">GntR family transcriptional regulator</fullName>
    </submittedName>
</protein>
<accession>A0ABR7PB34</accession>
<dbReference type="Gene3D" id="1.10.10.10">
    <property type="entry name" value="Winged helix-like DNA-binding domain superfamily/Winged helix DNA-binding domain"/>
    <property type="match status" value="1"/>
</dbReference>
<dbReference type="PROSITE" id="PS50949">
    <property type="entry name" value="HTH_GNTR"/>
    <property type="match status" value="1"/>
</dbReference>
<keyword evidence="3" id="KW-0804">Transcription</keyword>
<gene>
    <name evidence="5" type="ORF">H8712_08125</name>
</gene>
<evidence type="ECO:0000313" key="6">
    <source>
        <dbReference type="Proteomes" id="UP000661649"/>
    </source>
</evidence>
<evidence type="ECO:0000259" key="4">
    <source>
        <dbReference type="PROSITE" id="PS50949"/>
    </source>
</evidence>
<feature type="domain" description="HTH gntR-type" evidence="4">
    <location>
        <begin position="12"/>
        <end position="79"/>
    </location>
</feature>
<keyword evidence="2" id="KW-0238">DNA-binding</keyword>
<dbReference type="InterPro" id="IPR036388">
    <property type="entry name" value="WH-like_DNA-bd_sf"/>
</dbReference>
<name>A0ABR7PB34_9FIRM</name>
<dbReference type="PANTHER" id="PTHR43537:SF6">
    <property type="entry name" value="HTH-TYPE TRANSCRIPTIONAL REPRESSOR RSPR"/>
    <property type="match status" value="1"/>
</dbReference>
<dbReference type="Pfam" id="PF07729">
    <property type="entry name" value="FCD"/>
    <property type="match status" value="1"/>
</dbReference>
<evidence type="ECO:0000256" key="3">
    <source>
        <dbReference type="ARBA" id="ARBA00023163"/>
    </source>
</evidence>
<keyword evidence="6" id="KW-1185">Reference proteome</keyword>
<sequence>MKLRISERRKKENNREYAYRVLRDNIMTMQLLPGETLNEAELAEIFHVSRTPVHEAVIMLKEEMLVEVYPQSGSKVSYININTLKEGYFMRSVLEPEILATLAGSLSQDYVEKIKENLDLQKKVLEEKNEDSIDAFFKLDNKFHQLIYQAGNKSNVWRAVRRVSSHYDRVRYLDAIMSKTDLEAIQKEHEKIFHQLLIGYTEDFDLKKFYDRHLGIYRKNFQNILEHYPEYFGI</sequence>
<dbReference type="InterPro" id="IPR000524">
    <property type="entry name" value="Tscrpt_reg_HTH_GntR"/>
</dbReference>
<proteinExistence type="predicted"/>
<dbReference type="SUPFAM" id="SSF48008">
    <property type="entry name" value="GntR ligand-binding domain-like"/>
    <property type="match status" value="1"/>
</dbReference>
<reference evidence="5 6" key="1">
    <citation type="submission" date="2020-08" db="EMBL/GenBank/DDBJ databases">
        <title>Genome public.</title>
        <authorList>
            <person name="Liu C."/>
            <person name="Sun Q."/>
        </authorList>
    </citation>
    <scope>NUCLEOTIDE SEQUENCE [LARGE SCALE GENOMIC DNA]</scope>
    <source>
        <strain evidence="5 6">3_YM_SP_D4_24.mj</strain>
    </source>
</reference>
<dbReference type="InterPro" id="IPR036390">
    <property type="entry name" value="WH_DNA-bd_sf"/>
</dbReference>
<evidence type="ECO:0000256" key="1">
    <source>
        <dbReference type="ARBA" id="ARBA00023015"/>
    </source>
</evidence>
<dbReference type="InterPro" id="IPR011711">
    <property type="entry name" value="GntR_C"/>
</dbReference>
<dbReference type="Proteomes" id="UP000661649">
    <property type="component" value="Unassembled WGS sequence"/>
</dbReference>
<dbReference type="SUPFAM" id="SSF46785">
    <property type="entry name" value="Winged helix' DNA-binding domain"/>
    <property type="match status" value="1"/>
</dbReference>
<dbReference type="PANTHER" id="PTHR43537">
    <property type="entry name" value="TRANSCRIPTIONAL REGULATOR, GNTR FAMILY"/>
    <property type="match status" value="1"/>
</dbReference>
<dbReference type="Pfam" id="PF00392">
    <property type="entry name" value="GntR"/>
    <property type="match status" value="1"/>
</dbReference>
<dbReference type="SMART" id="SM00895">
    <property type="entry name" value="FCD"/>
    <property type="match status" value="1"/>
</dbReference>
<evidence type="ECO:0000256" key="2">
    <source>
        <dbReference type="ARBA" id="ARBA00023125"/>
    </source>
</evidence>